<dbReference type="PANTHER" id="PTHR19446">
    <property type="entry name" value="REVERSE TRANSCRIPTASES"/>
    <property type="match status" value="1"/>
</dbReference>
<dbReference type="AlphaFoldDB" id="A0AAV4X4G1"/>
<organism evidence="1 2">
    <name type="scientific">Caerostris extrusa</name>
    <name type="common">Bark spider</name>
    <name type="synonym">Caerostris bankana</name>
    <dbReference type="NCBI Taxonomy" id="172846"/>
    <lineage>
        <taxon>Eukaryota</taxon>
        <taxon>Metazoa</taxon>
        <taxon>Ecdysozoa</taxon>
        <taxon>Arthropoda</taxon>
        <taxon>Chelicerata</taxon>
        <taxon>Arachnida</taxon>
        <taxon>Araneae</taxon>
        <taxon>Araneomorphae</taxon>
        <taxon>Entelegynae</taxon>
        <taxon>Araneoidea</taxon>
        <taxon>Araneidae</taxon>
        <taxon>Caerostris</taxon>
    </lineage>
</organism>
<protein>
    <submittedName>
        <fullName evidence="1">Retrovirus-related Pol polyprotein from type-2 retrotransposable element R2DM</fullName>
    </submittedName>
</protein>
<reference evidence="1 2" key="1">
    <citation type="submission" date="2021-06" db="EMBL/GenBank/DDBJ databases">
        <title>Caerostris extrusa draft genome.</title>
        <authorList>
            <person name="Kono N."/>
            <person name="Arakawa K."/>
        </authorList>
    </citation>
    <scope>NUCLEOTIDE SEQUENCE [LARGE SCALE GENOMIC DNA]</scope>
</reference>
<evidence type="ECO:0000313" key="2">
    <source>
        <dbReference type="Proteomes" id="UP001054945"/>
    </source>
</evidence>
<evidence type="ECO:0000313" key="1">
    <source>
        <dbReference type="EMBL" id="GIY90130.1"/>
    </source>
</evidence>
<proteinExistence type="predicted"/>
<comment type="caution">
    <text evidence="1">The sequence shown here is derived from an EMBL/GenBank/DDBJ whole genome shotgun (WGS) entry which is preliminary data.</text>
</comment>
<name>A0AAV4X4G1_CAEEX</name>
<accession>A0AAV4X4G1</accession>
<keyword evidence="2" id="KW-1185">Reference proteome</keyword>
<gene>
    <name evidence="1" type="primary">pol_4304</name>
    <name evidence="1" type="ORF">CEXT_154321</name>
</gene>
<dbReference type="Proteomes" id="UP001054945">
    <property type="component" value="Unassembled WGS sequence"/>
</dbReference>
<dbReference type="EMBL" id="BPLR01017294">
    <property type="protein sequence ID" value="GIY90130.1"/>
    <property type="molecule type" value="Genomic_DNA"/>
</dbReference>
<sequence length="110" mass="12813">MSAFTTCENTAPGPDRISYNRWRHLGPRGQLLTRLFNCCIQLQCIPMTWKESCTILLPKTDDRSSPSNWRPIALSNTAYKLFMKCLTARLQNWCQRFDVLPPNQKRIHSL</sequence>